<organism evidence="1 2">
    <name type="scientific">Caerostris extrusa</name>
    <name type="common">Bark spider</name>
    <name type="synonym">Caerostris bankana</name>
    <dbReference type="NCBI Taxonomy" id="172846"/>
    <lineage>
        <taxon>Eukaryota</taxon>
        <taxon>Metazoa</taxon>
        <taxon>Ecdysozoa</taxon>
        <taxon>Arthropoda</taxon>
        <taxon>Chelicerata</taxon>
        <taxon>Arachnida</taxon>
        <taxon>Araneae</taxon>
        <taxon>Araneomorphae</taxon>
        <taxon>Entelegynae</taxon>
        <taxon>Araneoidea</taxon>
        <taxon>Araneidae</taxon>
        <taxon>Caerostris</taxon>
    </lineage>
</organism>
<protein>
    <submittedName>
        <fullName evidence="1">Uncharacterized protein</fullName>
    </submittedName>
</protein>
<keyword evidence="2" id="KW-1185">Reference proteome</keyword>
<accession>A0AAV4SX33</accession>
<gene>
    <name evidence="1" type="ORF">CEXT_102151</name>
</gene>
<dbReference type="EMBL" id="BPLR01010291">
    <property type="protein sequence ID" value="GIY38335.1"/>
    <property type="molecule type" value="Genomic_DNA"/>
</dbReference>
<comment type="caution">
    <text evidence="1">The sequence shown here is derived from an EMBL/GenBank/DDBJ whole genome shotgun (WGS) entry which is preliminary data.</text>
</comment>
<sequence>MSNAFYSVDDILLSKVYRLNIPSYLKEDEADQGHGPRRGRSALRTSLHRCLESQLGTLVSEWDYCRSTVH</sequence>
<name>A0AAV4SX33_CAEEX</name>
<dbReference type="AlphaFoldDB" id="A0AAV4SX33"/>
<evidence type="ECO:0000313" key="1">
    <source>
        <dbReference type="EMBL" id="GIY38335.1"/>
    </source>
</evidence>
<reference evidence="1 2" key="1">
    <citation type="submission" date="2021-06" db="EMBL/GenBank/DDBJ databases">
        <title>Caerostris extrusa draft genome.</title>
        <authorList>
            <person name="Kono N."/>
            <person name="Arakawa K."/>
        </authorList>
    </citation>
    <scope>NUCLEOTIDE SEQUENCE [LARGE SCALE GENOMIC DNA]</scope>
</reference>
<evidence type="ECO:0000313" key="2">
    <source>
        <dbReference type="Proteomes" id="UP001054945"/>
    </source>
</evidence>
<proteinExistence type="predicted"/>
<dbReference type="Proteomes" id="UP001054945">
    <property type="component" value="Unassembled WGS sequence"/>
</dbReference>